<evidence type="ECO:0000313" key="2">
    <source>
        <dbReference type="Proteomes" id="UP000297700"/>
    </source>
</evidence>
<reference evidence="1 2" key="1">
    <citation type="submission" date="2019-03" db="EMBL/GenBank/DDBJ databases">
        <title>Bradyrhizobium strains diversity.</title>
        <authorList>
            <person name="Urquiaga M.C.O."/>
            <person name="Hungria M."/>
            <person name="Delamuta J.R.M."/>
            <person name="Klepa M.S."/>
        </authorList>
    </citation>
    <scope>NUCLEOTIDE SEQUENCE [LARGE SCALE GENOMIC DNA]</scope>
    <source>
        <strain evidence="1 2">CNPSo 3426</strain>
    </source>
</reference>
<comment type="caution">
    <text evidence="1">The sequence shown here is derived from an EMBL/GenBank/DDBJ whole genome shotgun (WGS) entry which is preliminary data.</text>
</comment>
<sequence length="182" mass="19355">MFTSLPSTSCVQIAASIATSYRRHGGDLSINRSGESGRLLIHINRCLTASKSTVVDVTSRREISMRLWVIAAVISLTPVSAFAVSDCRVTGNPSVFGVDMTAYVAIKSGETCNFPIRIPGIMNNAGVASKPAHGMLKQVNITTFRYTAKSGYRGNDTFAIYGEGKGPFGSGRSVITVNATVE</sequence>
<accession>A0A4Y9NZY7</accession>
<gene>
    <name evidence="1" type="ORF">E4K64_20485</name>
</gene>
<protein>
    <submittedName>
        <fullName evidence="1">Uncharacterized protein</fullName>
    </submittedName>
</protein>
<dbReference type="AlphaFoldDB" id="A0A4Y9NZY7"/>
<proteinExistence type="predicted"/>
<name>A0A4Y9NZY7_9BRAD</name>
<dbReference type="RefSeq" id="WP_135165133.1">
    <property type="nucleotide sequence ID" value="NZ_SPQS01000011.1"/>
</dbReference>
<dbReference type="EMBL" id="SPQS01000011">
    <property type="protein sequence ID" value="TFV73611.1"/>
    <property type="molecule type" value="Genomic_DNA"/>
</dbReference>
<evidence type="ECO:0000313" key="1">
    <source>
        <dbReference type="EMBL" id="TFV73611.1"/>
    </source>
</evidence>
<dbReference type="Proteomes" id="UP000297700">
    <property type="component" value="Unassembled WGS sequence"/>
</dbReference>
<organism evidence="1 2">
    <name type="scientific">Bradyrhizobium frederickii</name>
    <dbReference type="NCBI Taxonomy" id="2560054"/>
    <lineage>
        <taxon>Bacteria</taxon>
        <taxon>Pseudomonadati</taxon>
        <taxon>Pseudomonadota</taxon>
        <taxon>Alphaproteobacteria</taxon>
        <taxon>Hyphomicrobiales</taxon>
        <taxon>Nitrobacteraceae</taxon>
        <taxon>Bradyrhizobium</taxon>
    </lineage>
</organism>